<dbReference type="AlphaFoldDB" id="A0A098S6G1"/>
<keyword evidence="2" id="KW-1185">Reference proteome</keyword>
<dbReference type="EMBL" id="JPOS01000034">
    <property type="protein sequence ID" value="KGE87681.1"/>
    <property type="molecule type" value="Genomic_DNA"/>
</dbReference>
<evidence type="ECO:0000313" key="2">
    <source>
        <dbReference type="Proteomes" id="UP000029736"/>
    </source>
</evidence>
<comment type="caution">
    <text evidence="1">The sequence shown here is derived from an EMBL/GenBank/DDBJ whole genome shotgun (WGS) entry which is preliminary data.</text>
</comment>
<dbReference type="SUPFAM" id="SSF75011">
    <property type="entry name" value="3-carboxy-cis,cis-mucoante lactonizing enzyme"/>
    <property type="match status" value="1"/>
</dbReference>
<name>A0A098S6G1_9BACT</name>
<sequence>MLLICFLPGEGAGQKHDHIWFYGWNNSTDQPDFHGGRIDFNYAPPLATPDLRNVNMELYGHIMSDSTGENVLYYSQGRHIFHMGGQVMEGGNNINPGYWWDISHPGPYISSMSGLSIRYPGRENEYLYFHQRYDSLRTPPVCCLFPRDIYYSVIDMSANEGLGAVTSKGTVLTDAYNAGFGMTKTADNAGWWLVFGQHQSNIYHTYRVDSSGVHLHRFDTLGINIYENPEKVDQPGYSLFSPDGTMFARSDFWNGITVLSFDRCEGRLYNARFYPTEFRNTFTGLAFSPNSRFVYYNTSGQLIQLDTREEPEAYALDTIANWDRYHELDMLPFSDGFAFSELAPDGKIYISAIGSSRHLHVIERPNLPGQACGFRQHGFPLPTSNVATVPHFPNYRLEPIDCE</sequence>
<organism evidence="1 2">
    <name type="scientific">Phaeodactylibacter xiamenensis</name>
    <dbReference type="NCBI Taxonomy" id="1524460"/>
    <lineage>
        <taxon>Bacteria</taxon>
        <taxon>Pseudomonadati</taxon>
        <taxon>Bacteroidota</taxon>
        <taxon>Saprospiria</taxon>
        <taxon>Saprospirales</taxon>
        <taxon>Haliscomenobacteraceae</taxon>
        <taxon>Phaeodactylibacter</taxon>
    </lineage>
</organism>
<accession>A0A098S6G1</accession>
<gene>
    <name evidence="1" type="ORF">IX84_14200</name>
</gene>
<dbReference type="STRING" id="1524460.IX84_14200"/>
<dbReference type="Proteomes" id="UP000029736">
    <property type="component" value="Unassembled WGS sequence"/>
</dbReference>
<evidence type="ECO:0000313" key="1">
    <source>
        <dbReference type="EMBL" id="KGE87681.1"/>
    </source>
</evidence>
<protein>
    <submittedName>
        <fullName evidence="1">Uncharacterized protein</fullName>
    </submittedName>
</protein>
<reference evidence="1 2" key="1">
    <citation type="journal article" date="2014" name="Int. J. Syst. Evol. Microbiol.">
        <title>Phaeodactylibacter xiamenensis gen. nov., sp. nov., a member of the family Saprospiraceae isolated from the marine alga Phaeodactylum tricornutum.</title>
        <authorList>
            <person name="Chen Z.Jr."/>
            <person name="Lei X."/>
            <person name="Lai Q."/>
            <person name="Li Y."/>
            <person name="Zhang B."/>
            <person name="Zhang J."/>
            <person name="Zhang H."/>
            <person name="Yang L."/>
            <person name="Zheng W."/>
            <person name="Tian Y."/>
            <person name="Yu Z."/>
            <person name="Xu H.Jr."/>
            <person name="Zheng T."/>
        </authorList>
    </citation>
    <scope>NUCLEOTIDE SEQUENCE [LARGE SCALE GENOMIC DNA]</scope>
    <source>
        <strain evidence="1 2">KD52</strain>
    </source>
</reference>
<proteinExistence type="predicted"/>